<dbReference type="Proteomes" id="UP000193518">
    <property type="component" value="Unassembled WGS sequence"/>
</dbReference>
<reference evidence="2 3" key="1">
    <citation type="journal article" date="2016" name="Genome Biol. Evol.">
        <title>Pangenome and Phylogenomic Analysis of the Pathogenic Actinobacterium Rhodococcus equi.</title>
        <authorList>
            <person name="Anastasi E."/>
            <person name="MacArthur I."/>
            <person name="Scortti M."/>
            <person name="Alvarez S."/>
            <person name="Giguere S."/>
            <person name="Vazquez-Boland J.A."/>
        </authorList>
    </citation>
    <scope>NUCLEOTIDE SEQUENCE [LARGE SCALE GENOMIC DNA]</scope>
    <source>
        <strain evidence="2 3">PAM1271</strain>
    </source>
</reference>
<organism evidence="2 3">
    <name type="scientific">Rhodococcus hoagii</name>
    <name type="common">Corynebacterium equii</name>
    <dbReference type="NCBI Taxonomy" id="43767"/>
    <lineage>
        <taxon>Bacteria</taxon>
        <taxon>Bacillati</taxon>
        <taxon>Actinomycetota</taxon>
        <taxon>Actinomycetes</taxon>
        <taxon>Mycobacteriales</taxon>
        <taxon>Nocardiaceae</taxon>
        <taxon>Prescottella</taxon>
    </lineage>
</organism>
<dbReference type="EMBL" id="LWIC01000008">
    <property type="protein sequence ID" value="ORM23755.1"/>
    <property type="molecule type" value="Genomic_DNA"/>
</dbReference>
<reference evidence="1" key="2">
    <citation type="submission" date="2019-11" db="EMBL/GenBank/DDBJ databases">
        <title>Spread of Macrolides and rifampicin resistant Rhodococcus equi in clinical isolates in the USA.</title>
        <authorList>
            <person name="Alvarez-Narvaez S."/>
            <person name="Huber L."/>
            <person name="Cohen N.D."/>
            <person name="Slovis N."/>
            <person name="Greiter M."/>
            <person name="Giguere S."/>
            <person name="Hart K."/>
        </authorList>
    </citation>
    <scope>NUCLEOTIDE SEQUENCE</scope>
    <source>
        <strain evidence="1">Lh_38</strain>
    </source>
</reference>
<name>A0AAE5INZ5_RHOHA</name>
<dbReference type="AlphaFoldDB" id="A0AAE5INZ5"/>
<evidence type="ECO:0000313" key="1">
    <source>
        <dbReference type="EMBL" id="MBM4625995.1"/>
    </source>
</evidence>
<dbReference type="RefSeq" id="WP_022595052.1">
    <property type="nucleotide sequence ID" value="NZ_AP025268.1"/>
</dbReference>
<proteinExistence type="predicted"/>
<comment type="caution">
    <text evidence="2">The sequence shown here is derived from an EMBL/GenBank/DDBJ whole genome shotgun (WGS) entry which is preliminary data.</text>
</comment>
<protein>
    <submittedName>
        <fullName evidence="2">Uncharacterized protein</fullName>
    </submittedName>
</protein>
<dbReference type="Proteomes" id="UP000738270">
    <property type="component" value="Unassembled WGS sequence"/>
</dbReference>
<accession>A0AAE5INZ5</accession>
<sequence length="285" mass="30586">MLDPPQQPERGVSILRQGTTVEPQSLLERIADSLQPGGPLRGLTGAAEALELIVETARGTVLADLERLVALEIAAPRGGMWISDGPWPTSDGFYLAATAARFEQLLDSVQALATLHRAGMHRAGWAVLEQAGKTLMRLWMFTETTVLDQPWDEARRSGQAWGQFTEALHHLDGVTGFEPHPFDAPYTDEASEDAKDSLHEAMAGASDHAEQVVNAIRLGAALALVHLPAHLQIGPEAVTAMPTARTGLPCTEMLAAQIQLAVELIRSAAASTQCALDISLRDRNA</sequence>
<evidence type="ECO:0000313" key="3">
    <source>
        <dbReference type="Proteomes" id="UP000193518"/>
    </source>
</evidence>
<gene>
    <name evidence="2" type="ORF">A5N68_18705</name>
    <name evidence="1" type="ORF">GS453_03755</name>
</gene>
<dbReference type="EMBL" id="WUXD01000001">
    <property type="protein sequence ID" value="MBM4625995.1"/>
    <property type="molecule type" value="Genomic_DNA"/>
</dbReference>
<evidence type="ECO:0000313" key="2">
    <source>
        <dbReference type="EMBL" id="ORM23755.1"/>
    </source>
</evidence>